<keyword evidence="4" id="KW-1185">Reference proteome</keyword>
<evidence type="ECO:0000313" key="4">
    <source>
        <dbReference type="Proteomes" id="UP000544110"/>
    </source>
</evidence>
<organism evidence="3 4">
    <name type="scientific">Nocardioides perillae</name>
    <dbReference type="NCBI Taxonomy" id="1119534"/>
    <lineage>
        <taxon>Bacteria</taxon>
        <taxon>Bacillati</taxon>
        <taxon>Actinomycetota</taxon>
        <taxon>Actinomycetes</taxon>
        <taxon>Propionibacteriales</taxon>
        <taxon>Nocardioidaceae</taxon>
        <taxon>Nocardioides</taxon>
    </lineage>
</organism>
<protein>
    <submittedName>
        <fullName evidence="3">Putative endonuclease</fullName>
    </submittedName>
</protein>
<dbReference type="Proteomes" id="UP000544110">
    <property type="component" value="Unassembled WGS sequence"/>
</dbReference>
<dbReference type="EMBL" id="JACCAC010000001">
    <property type="protein sequence ID" value="NYG56529.1"/>
    <property type="molecule type" value="Genomic_DNA"/>
</dbReference>
<gene>
    <name evidence="3" type="ORF">BJ989_002833</name>
</gene>
<dbReference type="GO" id="GO:0004519">
    <property type="term" value="F:endonuclease activity"/>
    <property type="evidence" value="ECO:0007669"/>
    <property type="project" value="UniProtKB-KW"/>
</dbReference>
<accession>A0A7Y9RYM2</accession>
<dbReference type="PROSITE" id="PS50164">
    <property type="entry name" value="GIY_YIG"/>
    <property type="match status" value="1"/>
</dbReference>
<evidence type="ECO:0000313" key="3">
    <source>
        <dbReference type="EMBL" id="NYG56529.1"/>
    </source>
</evidence>
<evidence type="ECO:0000259" key="2">
    <source>
        <dbReference type="PROSITE" id="PS50164"/>
    </source>
</evidence>
<dbReference type="PANTHER" id="PTHR34477">
    <property type="entry name" value="UPF0213 PROTEIN YHBQ"/>
    <property type="match status" value="1"/>
</dbReference>
<keyword evidence="3" id="KW-0255">Endonuclease</keyword>
<dbReference type="CDD" id="cd10456">
    <property type="entry name" value="GIY-YIG_UPF0213"/>
    <property type="match status" value="1"/>
</dbReference>
<comment type="similarity">
    <text evidence="1">Belongs to the UPF0213 family.</text>
</comment>
<dbReference type="Gene3D" id="3.40.1440.10">
    <property type="entry name" value="GIY-YIG endonuclease"/>
    <property type="match status" value="1"/>
</dbReference>
<comment type="caution">
    <text evidence="3">The sequence shown here is derived from an EMBL/GenBank/DDBJ whole genome shotgun (WGS) entry which is preliminary data.</text>
</comment>
<dbReference type="SUPFAM" id="SSF82771">
    <property type="entry name" value="GIY-YIG endonuclease"/>
    <property type="match status" value="1"/>
</dbReference>
<reference evidence="3 4" key="1">
    <citation type="submission" date="2020-07" db="EMBL/GenBank/DDBJ databases">
        <title>Sequencing the genomes of 1000 actinobacteria strains.</title>
        <authorList>
            <person name="Klenk H.-P."/>
        </authorList>
    </citation>
    <scope>NUCLEOTIDE SEQUENCE [LARGE SCALE GENOMIC DNA]</scope>
    <source>
        <strain evidence="3 4">DSM 24552</strain>
    </source>
</reference>
<dbReference type="InterPro" id="IPR050190">
    <property type="entry name" value="UPF0213_domain"/>
</dbReference>
<proteinExistence type="inferred from homology"/>
<dbReference type="InterPro" id="IPR035901">
    <property type="entry name" value="GIY-YIG_endonuc_sf"/>
</dbReference>
<evidence type="ECO:0000256" key="1">
    <source>
        <dbReference type="ARBA" id="ARBA00007435"/>
    </source>
</evidence>
<sequence>MPWVYLLSCRDGSFYVGSTVDLERRLWEHQVGLGAAYTRRRRPVELVWCEEHERVDAAYAREKQVQGWSRAKRQALVDGRYADLPRLAEGHWRRGR</sequence>
<dbReference type="AlphaFoldDB" id="A0A7Y9RYM2"/>
<dbReference type="PANTHER" id="PTHR34477:SF1">
    <property type="entry name" value="UPF0213 PROTEIN YHBQ"/>
    <property type="match status" value="1"/>
</dbReference>
<name>A0A7Y9RYM2_9ACTN</name>
<feature type="domain" description="GIY-YIG" evidence="2">
    <location>
        <begin position="1"/>
        <end position="75"/>
    </location>
</feature>
<keyword evidence="3" id="KW-0378">Hydrolase</keyword>
<dbReference type="InterPro" id="IPR000305">
    <property type="entry name" value="GIY-YIG_endonuc"/>
</dbReference>
<dbReference type="Pfam" id="PF01541">
    <property type="entry name" value="GIY-YIG"/>
    <property type="match status" value="1"/>
</dbReference>
<keyword evidence="3" id="KW-0540">Nuclease</keyword>
<dbReference type="RefSeq" id="WP_179518764.1">
    <property type="nucleotide sequence ID" value="NZ_JACCAC010000001.1"/>
</dbReference>